<dbReference type="PANTHER" id="PTHR46766:SF1">
    <property type="entry name" value="GLUTAMINE-RICH PROTEIN 2"/>
    <property type="match status" value="1"/>
</dbReference>
<organism evidence="3 4">
    <name type="scientific">Mycobacterium kansasii</name>
    <dbReference type="NCBI Taxonomy" id="1768"/>
    <lineage>
        <taxon>Bacteria</taxon>
        <taxon>Bacillati</taxon>
        <taxon>Actinomycetota</taxon>
        <taxon>Actinomycetes</taxon>
        <taxon>Mycobacteriales</taxon>
        <taxon>Mycobacteriaceae</taxon>
        <taxon>Mycobacterium</taxon>
    </lineage>
</organism>
<dbReference type="GO" id="GO:0052572">
    <property type="term" value="P:response to host immune response"/>
    <property type="evidence" value="ECO:0007669"/>
    <property type="project" value="TreeGrafter"/>
</dbReference>
<feature type="domain" description="PPE" evidence="2">
    <location>
        <begin position="1"/>
        <end position="53"/>
    </location>
</feature>
<name>A0A1V3WLA9_MYCKA</name>
<proteinExistence type="inferred from homology"/>
<evidence type="ECO:0000259" key="2">
    <source>
        <dbReference type="Pfam" id="PF00823"/>
    </source>
</evidence>
<sequence>MPPEINSGRMYTGPGSGPLIAAAGAWDALAADIGAAASGYRTVIAELTSLQWSVRHRPPCWPRSPRT</sequence>
<dbReference type="SUPFAM" id="SSF140459">
    <property type="entry name" value="PE/PPE dimer-like"/>
    <property type="match status" value="1"/>
</dbReference>
<dbReference type="PANTHER" id="PTHR46766">
    <property type="entry name" value="GLUTAMINE-RICH PROTEIN 2"/>
    <property type="match status" value="1"/>
</dbReference>
<comment type="caution">
    <text evidence="3">The sequence shown here is derived from an EMBL/GenBank/DDBJ whole genome shotgun (WGS) entry which is preliminary data.</text>
</comment>
<protein>
    <submittedName>
        <fullName evidence="3">PPE family protein</fullName>
    </submittedName>
</protein>
<evidence type="ECO:0000313" key="4">
    <source>
        <dbReference type="Proteomes" id="UP000189229"/>
    </source>
</evidence>
<gene>
    <name evidence="3" type="ORF">BZL30_7889</name>
</gene>
<dbReference type="Pfam" id="PF00823">
    <property type="entry name" value="PPE"/>
    <property type="match status" value="1"/>
</dbReference>
<dbReference type="AlphaFoldDB" id="A0A1V3WLA9"/>
<dbReference type="InterPro" id="IPR038332">
    <property type="entry name" value="PPE_sf"/>
</dbReference>
<comment type="similarity">
    <text evidence="1">Belongs to the mycobacterial PPE family.</text>
</comment>
<evidence type="ECO:0000313" key="3">
    <source>
        <dbReference type="EMBL" id="OOK67774.1"/>
    </source>
</evidence>
<dbReference type="Proteomes" id="UP000189229">
    <property type="component" value="Unassembled WGS sequence"/>
</dbReference>
<dbReference type="InterPro" id="IPR000030">
    <property type="entry name" value="PPE_dom"/>
</dbReference>
<evidence type="ECO:0000256" key="1">
    <source>
        <dbReference type="ARBA" id="ARBA00010652"/>
    </source>
</evidence>
<accession>A0A1V3WLA9</accession>
<dbReference type="EMBL" id="MVBM01000008">
    <property type="protein sequence ID" value="OOK67774.1"/>
    <property type="molecule type" value="Genomic_DNA"/>
</dbReference>
<dbReference type="Gene3D" id="1.20.1260.20">
    <property type="entry name" value="PPE superfamily"/>
    <property type="match status" value="1"/>
</dbReference>
<reference evidence="3 4" key="1">
    <citation type="submission" date="2017-02" db="EMBL/GenBank/DDBJ databases">
        <title>Complete genome sequences of Mycobacterium kansasii strains isolated from rhesus macaques.</title>
        <authorList>
            <person name="Panda A."/>
            <person name="Nagaraj S."/>
            <person name="Zhao X."/>
            <person name="Tettelin H."/>
            <person name="Detolla L.J."/>
        </authorList>
    </citation>
    <scope>NUCLEOTIDE SEQUENCE [LARGE SCALE GENOMIC DNA]</scope>
    <source>
        <strain evidence="3 4">11-3813</strain>
    </source>
</reference>